<evidence type="ECO:0000256" key="1">
    <source>
        <dbReference type="SAM" id="MobiDB-lite"/>
    </source>
</evidence>
<dbReference type="EMBL" id="SRLO01000399">
    <property type="protein sequence ID" value="TNN57670.1"/>
    <property type="molecule type" value="Genomic_DNA"/>
</dbReference>
<dbReference type="Proteomes" id="UP000314294">
    <property type="component" value="Unassembled WGS sequence"/>
</dbReference>
<comment type="caution">
    <text evidence="2">The sequence shown here is derived from an EMBL/GenBank/DDBJ whole genome shotgun (WGS) entry which is preliminary data.</text>
</comment>
<gene>
    <name evidence="2" type="ORF">EYF80_032132</name>
</gene>
<protein>
    <submittedName>
        <fullName evidence="2">Uncharacterized protein</fullName>
    </submittedName>
</protein>
<proteinExistence type="predicted"/>
<accession>A0A4Z2GWN6</accession>
<sequence length="207" mass="22069">MQPARFPCNPTLASSVGSLSGSAASERGMNPSEELRVSQRAKRASEGHSNNLRSVSRIPPVTISNQQNRTPQTTSGDNKGNDNNVLQRQGAMNKSRTQAVTSTVTGSLEPRRGIEPQIVGFMQIIFRRSAGNTLRNLGNNHIETNLMGLGAAVGTTTWGREKGVNHGLQQQQQPESETLAPVAFVALSTATISTVGARLHPGGFITK</sequence>
<feature type="region of interest" description="Disordered" evidence="1">
    <location>
        <begin position="1"/>
        <end position="107"/>
    </location>
</feature>
<evidence type="ECO:0000313" key="2">
    <source>
        <dbReference type="EMBL" id="TNN57670.1"/>
    </source>
</evidence>
<reference evidence="2 3" key="1">
    <citation type="submission" date="2019-03" db="EMBL/GenBank/DDBJ databases">
        <title>First draft genome of Liparis tanakae, snailfish: a comprehensive survey of snailfish specific genes.</title>
        <authorList>
            <person name="Kim W."/>
            <person name="Song I."/>
            <person name="Jeong J.-H."/>
            <person name="Kim D."/>
            <person name="Kim S."/>
            <person name="Ryu S."/>
            <person name="Song J.Y."/>
            <person name="Lee S.K."/>
        </authorList>
    </citation>
    <scope>NUCLEOTIDE SEQUENCE [LARGE SCALE GENOMIC DNA]</scope>
    <source>
        <tissue evidence="2">Muscle</tissue>
    </source>
</reference>
<name>A0A4Z2GWN6_9TELE</name>
<feature type="compositionally biased region" description="Low complexity" evidence="1">
    <location>
        <begin position="12"/>
        <end position="25"/>
    </location>
</feature>
<keyword evidence="3" id="KW-1185">Reference proteome</keyword>
<organism evidence="2 3">
    <name type="scientific">Liparis tanakae</name>
    <name type="common">Tanaka's snailfish</name>
    <dbReference type="NCBI Taxonomy" id="230148"/>
    <lineage>
        <taxon>Eukaryota</taxon>
        <taxon>Metazoa</taxon>
        <taxon>Chordata</taxon>
        <taxon>Craniata</taxon>
        <taxon>Vertebrata</taxon>
        <taxon>Euteleostomi</taxon>
        <taxon>Actinopterygii</taxon>
        <taxon>Neopterygii</taxon>
        <taxon>Teleostei</taxon>
        <taxon>Neoteleostei</taxon>
        <taxon>Acanthomorphata</taxon>
        <taxon>Eupercaria</taxon>
        <taxon>Perciformes</taxon>
        <taxon>Cottioidei</taxon>
        <taxon>Cottales</taxon>
        <taxon>Liparidae</taxon>
        <taxon>Liparis</taxon>
    </lineage>
</organism>
<dbReference type="AlphaFoldDB" id="A0A4Z2GWN6"/>
<evidence type="ECO:0000313" key="3">
    <source>
        <dbReference type="Proteomes" id="UP000314294"/>
    </source>
</evidence>
<feature type="compositionally biased region" description="Polar residues" evidence="1">
    <location>
        <begin position="62"/>
        <end position="106"/>
    </location>
</feature>